<feature type="compositionally biased region" description="Polar residues" evidence="7">
    <location>
        <begin position="220"/>
        <end position="229"/>
    </location>
</feature>
<dbReference type="GO" id="GO:0005737">
    <property type="term" value="C:cytoplasm"/>
    <property type="evidence" value="ECO:0007669"/>
    <property type="project" value="TreeGrafter"/>
</dbReference>
<proteinExistence type="predicted"/>
<evidence type="ECO:0000256" key="6">
    <source>
        <dbReference type="ARBA" id="ARBA00040849"/>
    </source>
</evidence>
<feature type="region of interest" description="Disordered" evidence="7">
    <location>
        <begin position="204"/>
        <end position="229"/>
    </location>
</feature>
<dbReference type="Gene3D" id="3.30.450.20">
    <property type="entry name" value="PAS domain"/>
    <property type="match status" value="2"/>
</dbReference>
<dbReference type="PROSITE" id="PS50112">
    <property type="entry name" value="PAS"/>
    <property type="match status" value="2"/>
</dbReference>
<evidence type="ECO:0000313" key="11">
    <source>
        <dbReference type="Proteomes" id="UP000285301"/>
    </source>
</evidence>
<evidence type="ECO:0000256" key="2">
    <source>
        <dbReference type="ARBA" id="ARBA00022553"/>
    </source>
</evidence>
<dbReference type="OrthoDB" id="7788983at2759"/>
<name>A0A3S3PC81_9ACAR</name>
<dbReference type="GO" id="GO:0032922">
    <property type="term" value="P:circadian regulation of gene expression"/>
    <property type="evidence" value="ECO:0007669"/>
    <property type="project" value="TreeGrafter"/>
</dbReference>
<dbReference type="SUPFAM" id="SSF55785">
    <property type="entry name" value="PYP-like sensor domain (PAS domain)"/>
    <property type="match status" value="2"/>
</dbReference>
<feature type="region of interest" description="Disordered" evidence="7">
    <location>
        <begin position="506"/>
        <end position="573"/>
    </location>
</feature>
<dbReference type="STRING" id="1965070.A0A3S3PC81"/>
<dbReference type="InterPro" id="IPR000014">
    <property type="entry name" value="PAS"/>
</dbReference>
<evidence type="ECO:0000256" key="7">
    <source>
        <dbReference type="SAM" id="MobiDB-lite"/>
    </source>
</evidence>
<dbReference type="PANTHER" id="PTHR11269">
    <property type="entry name" value="PERIOD CIRCADIAN PROTEIN"/>
    <property type="match status" value="1"/>
</dbReference>
<dbReference type="GO" id="GO:0000122">
    <property type="term" value="P:negative regulation of transcription by RNA polymerase II"/>
    <property type="evidence" value="ECO:0007669"/>
    <property type="project" value="TreeGrafter"/>
</dbReference>
<dbReference type="GO" id="GO:0005634">
    <property type="term" value="C:nucleus"/>
    <property type="evidence" value="ECO:0007669"/>
    <property type="project" value="UniProtKB-SubCell"/>
</dbReference>
<evidence type="ECO:0000256" key="3">
    <source>
        <dbReference type="ARBA" id="ARBA00022737"/>
    </source>
</evidence>
<accession>A0A3S3PC81</accession>
<feature type="compositionally biased region" description="Low complexity" evidence="7">
    <location>
        <begin position="535"/>
        <end position="550"/>
    </location>
</feature>
<dbReference type="AlphaFoldDB" id="A0A3S3PC81"/>
<comment type="subcellular location">
    <subcellularLocation>
        <location evidence="1">Nucleus</location>
    </subcellularLocation>
</comment>
<dbReference type="PANTHER" id="PTHR11269:SF16">
    <property type="entry name" value="PERIOD CIRCADIAN PROTEIN"/>
    <property type="match status" value="1"/>
</dbReference>
<evidence type="ECO:0000256" key="5">
    <source>
        <dbReference type="ARBA" id="ARBA00023242"/>
    </source>
</evidence>
<keyword evidence="3" id="KW-0677">Repeat</keyword>
<feature type="region of interest" description="Disordered" evidence="7">
    <location>
        <begin position="626"/>
        <end position="645"/>
    </location>
</feature>
<dbReference type="CDD" id="cd00130">
    <property type="entry name" value="PAS"/>
    <property type="match status" value="2"/>
</dbReference>
<dbReference type="InterPro" id="IPR035965">
    <property type="entry name" value="PAS-like_dom_sf"/>
</dbReference>
<feature type="region of interest" description="Disordered" evidence="7">
    <location>
        <begin position="752"/>
        <end position="783"/>
    </location>
</feature>
<dbReference type="Proteomes" id="UP000285301">
    <property type="component" value="Unassembled WGS sequence"/>
</dbReference>
<dbReference type="GO" id="GO:0043153">
    <property type="term" value="P:entrainment of circadian clock by photoperiod"/>
    <property type="evidence" value="ECO:0007669"/>
    <property type="project" value="TreeGrafter"/>
</dbReference>
<dbReference type="SMART" id="SM00091">
    <property type="entry name" value="PAS"/>
    <property type="match status" value="2"/>
</dbReference>
<evidence type="ECO:0000256" key="1">
    <source>
        <dbReference type="ARBA" id="ARBA00004123"/>
    </source>
</evidence>
<gene>
    <name evidence="10" type="ORF">B4U79_16575</name>
    <name evidence="9" type="ORF">B4U79_16621</name>
</gene>
<reference evidence="10 11" key="1">
    <citation type="journal article" date="2018" name="Gigascience">
        <title>Genomes of trombidid mites reveal novel predicted allergens and laterally-transferred genes associated with secondary metabolism.</title>
        <authorList>
            <person name="Dong X."/>
            <person name="Chaisiri K."/>
            <person name="Xia D."/>
            <person name="Armstrong S.D."/>
            <person name="Fang Y."/>
            <person name="Donnelly M.J."/>
            <person name="Kadowaki T."/>
            <person name="McGarry J.W."/>
            <person name="Darby A.C."/>
            <person name="Makepeace B.L."/>
        </authorList>
    </citation>
    <scope>NUCLEOTIDE SEQUENCE [LARGE SCALE GENOMIC DNA]</scope>
    <source>
        <strain evidence="10">UoL-WK</strain>
    </source>
</reference>
<feature type="domain" description="PAS" evidence="8">
    <location>
        <begin position="87"/>
        <end position="136"/>
    </location>
</feature>
<dbReference type="FunFam" id="3.30.450.20:FF:000066">
    <property type="entry name" value="Period circadian protein"/>
    <property type="match status" value="1"/>
</dbReference>
<evidence type="ECO:0000313" key="9">
    <source>
        <dbReference type="EMBL" id="RWS16565.1"/>
    </source>
</evidence>
<keyword evidence="11" id="KW-1185">Reference proteome</keyword>
<feature type="compositionally biased region" description="Polar residues" evidence="7">
    <location>
        <begin position="551"/>
        <end position="568"/>
    </location>
</feature>
<evidence type="ECO:0000313" key="10">
    <source>
        <dbReference type="EMBL" id="RWS16599.1"/>
    </source>
</evidence>
<keyword evidence="5" id="KW-0539">Nucleus</keyword>
<organism evidence="10 11">
    <name type="scientific">Dinothrombium tinctorium</name>
    <dbReference type="NCBI Taxonomy" id="1965070"/>
    <lineage>
        <taxon>Eukaryota</taxon>
        <taxon>Metazoa</taxon>
        <taxon>Ecdysozoa</taxon>
        <taxon>Arthropoda</taxon>
        <taxon>Chelicerata</taxon>
        <taxon>Arachnida</taxon>
        <taxon>Acari</taxon>
        <taxon>Acariformes</taxon>
        <taxon>Trombidiformes</taxon>
        <taxon>Prostigmata</taxon>
        <taxon>Anystina</taxon>
        <taxon>Parasitengona</taxon>
        <taxon>Trombidioidea</taxon>
        <taxon>Trombidiidae</taxon>
        <taxon>Dinothrombium</taxon>
    </lineage>
</organism>
<evidence type="ECO:0000256" key="4">
    <source>
        <dbReference type="ARBA" id="ARBA00023108"/>
    </source>
</evidence>
<feature type="compositionally biased region" description="Polar residues" evidence="7">
    <location>
        <begin position="757"/>
        <end position="783"/>
    </location>
</feature>
<comment type="caution">
    <text evidence="10">The sequence shown here is derived from an EMBL/GenBank/DDBJ whole genome shotgun (WGS) entry which is preliminary data.</text>
</comment>
<keyword evidence="4" id="KW-0090">Biological rhythms</keyword>
<protein>
    <recommendedName>
        <fullName evidence="6">Period circadian protein</fullName>
    </recommendedName>
</protein>
<evidence type="ECO:0000259" key="8">
    <source>
        <dbReference type="PROSITE" id="PS50112"/>
    </source>
</evidence>
<sequence>MKIVSDEVKEPNYGWTPESFDATKTLQEKDILPEATKTSLSIPEPEYKDHIYLPSRPESSFTSFKVNPEALDAKEARCFSLVISLHDATILHASNSIIDALGYPKDMLHGRCLLNYLYPRDKPTFSNYLSQALQSRFATITSSQPKNDKFTFYIRFREYMSLRKGFGIATRKPTFKPFQLICHTRDVLVNGGLCSDRKLSTTNRENLNHKTKSKNDNTHENGNPSAQIENENNKDEEFCDMFQTVCLVVNAVSIESVYQVPNEVSPAMTPFTTRHTASCHFSYIDSNTISYLGYLPQDLIGNSVFVFCKHEDFGTLREVYETLTSESSLSFCSNRHSFKAFNGDYVMLETDWSSYINPYSKKIEFVVGEHRVLRGPSNPDVFKETQLTCDKGGRHSQDVSEEITRFQEEIKLLLREPIKKKNCMTEQDMKRKRKLAKFVSNIIDGIGNGVESFESGTPIELQCSCSDLDSPVVGELSSYKRSFELKVSYHEKCFLDNIERFFNSNPKSNCPPSESNASPQSNLESSSSPREHSGTESNESSETTSNMRSNGYESTSTGQKKGSESSMSEIPLIRNSKGKISTLPLTKEVLHWHEKVSMKEFLESLESNSLQAQESSKLKRTYTPDTTTKHMKKHQKIQKDEKGKQLKEISTTNQEQHLTISINPPFSIASLIIPISHTQANSQMCSSCCAGANQLVMPIIPHCLSTDIAPGSETLISKVVEKSDEPISTNVMKKSVEVQTDTILKESKNVNDDRMCSSESSSNNQMNIGSSDGSANEMVISSGSDTDVLKKSKNFVENKYESRNNEIESLEISKQSILSTDGEALSALPQNI</sequence>
<feature type="domain" description="PAS" evidence="8">
    <location>
        <begin position="281"/>
        <end position="327"/>
    </location>
</feature>
<dbReference type="Pfam" id="PF14598">
    <property type="entry name" value="PAS_11"/>
    <property type="match status" value="1"/>
</dbReference>
<dbReference type="EMBL" id="NCKU01000209">
    <property type="protein sequence ID" value="RWS16565.1"/>
    <property type="molecule type" value="Genomic_DNA"/>
</dbReference>
<dbReference type="EMBL" id="NCKU01000205">
    <property type="protein sequence ID" value="RWS16599.1"/>
    <property type="molecule type" value="Genomic_DNA"/>
</dbReference>
<dbReference type="GO" id="GO:0001222">
    <property type="term" value="F:transcription corepressor binding"/>
    <property type="evidence" value="ECO:0007669"/>
    <property type="project" value="TreeGrafter"/>
</dbReference>
<keyword evidence="2" id="KW-0597">Phosphoprotein</keyword>
<reference evidence="10" key="2">
    <citation type="submission" date="2018-11" db="EMBL/GenBank/DDBJ databases">
        <title>Trombidioid mite genomics.</title>
        <authorList>
            <person name="Dong X."/>
        </authorList>
    </citation>
    <scope>NUCLEOTIDE SEQUENCE</scope>
    <source>
        <strain evidence="10">UoL-WK</strain>
    </source>
</reference>
<feature type="compositionally biased region" description="Low complexity" evidence="7">
    <location>
        <begin position="515"/>
        <end position="528"/>
    </location>
</feature>
<dbReference type="InterPro" id="IPR050760">
    <property type="entry name" value="Period_circadian_regulator"/>
</dbReference>
<dbReference type="GO" id="GO:0000976">
    <property type="term" value="F:transcription cis-regulatory region binding"/>
    <property type="evidence" value="ECO:0007669"/>
    <property type="project" value="TreeGrafter"/>
</dbReference>